<reference evidence="3" key="1">
    <citation type="submission" date="2024-06" db="EMBL/GenBank/DDBJ databases">
        <authorList>
            <person name="Ryan C."/>
        </authorList>
    </citation>
    <scope>NUCLEOTIDE SEQUENCE [LARGE SCALE GENOMIC DNA]</scope>
</reference>
<accession>A0ABC8VDJ0</accession>
<proteinExistence type="predicted"/>
<dbReference type="InterPro" id="IPR056594">
    <property type="entry name" value="AT5G49610-like_b-prop"/>
</dbReference>
<reference evidence="2 3" key="2">
    <citation type="submission" date="2024-10" db="EMBL/GenBank/DDBJ databases">
        <authorList>
            <person name="Ryan C."/>
        </authorList>
    </citation>
    <scope>NUCLEOTIDE SEQUENCE [LARGE SCALE GENOMIC DNA]</scope>
</reference>
<dbReference type="PANTHER" id="PTHR32133">
    <property type="entry name" value="OS07G0120400 PROTEIN"/>
    <property type="match status" value="1"/>
</dbReference>
<dbReference type="InterPro" id="IPR036047">
    <property type="entry name" value="F-box-like_dom_sf"/>
</dbReference>
<dbReference type="Gene3D" id="1.20.1280.50">
    <property type="match status" value="1"/>
</dbReference>
<evidence type="ECO:0000259" key="1">
    <source>
        <dbReference type="SMART" id="SM00256"/>
    </source>
</evidence>
<dbReference type="Pfam" id="PF12937">
    <property type="entry name" value="F-box-like"/>
    <property type="match status" value="1"/>
</dbReference>
<dbReference type="SUPFAM" id="SSF50969">
    <property type="entry name" value="YVTN repeat-like/Quinoprotein amine dehydrogenase"/>
    <property type="match status" value="1"/>
</dbReference>
<dbReference type="Proteomes" id="UP001497457">
    <property type="component" value="Chromosome 1b"/>
</dbReference>
<dbReference type="AlphaFoldDB" id="A0ABC8VDJ0"/>
<dbReference type="SMART" id="SM00256">
    <property type="entry name" value="FBOX"/>
    <property type="match status" value="1"/>
</dbReference>
<evidence type="ECO:0000313" key="2">
    <source>
        <dbReference type="EMBL" id="CAL4888726.1"/>
    </source>
</evidence>
<name>A0ABC8VDJ0_9POAL</name>
<dbReference type="PANTHER" id="PTHR32133:SF370">
    <property type="entry name" value="F-BOX DOMAIN-CONTAINING PROTEIN"/>
    <property type="match status" value="1"/>
</dbReference>
<gene>
    <name evidence="2" type="ORF">URODEC1_LOCUS2355</name>
</gene>
<dbReference type="InterPro" id="IPR001810">
    <property type="entry name" value="F-box_dom"/>
</dbReference>
<sequence length="427" mass="47616">MPWTPPPALPNELVEEILLRIPPDDPASLARAALACRRWCGLVADPAFHRRRLALYGATPRMLGFVCDGVWDDDRCAYSRFVPTSSCRPPRADHRGCRAFDARHGRVLLHGRRQYKDFTVWNPITDQLVELPRPPDFTGNSSMKATVLCAAATGACDHLDCHRGPFIVVVVGTNDDLEDVDFDSDGDYVGGSDLDEDDVRDIMHGGFRRVPKEMFACVYSSESGVWSKPTYANHPNDKVAWGRSALVGNTLYFELRKNDNILEYDLGTQKMTVIALPPYPHAETIYALFMHIQLTIMEDGGLGFARLEESNELCLWSRDEGTEVVRDWLDNVTGWTLCKVIDLKKVSPLIEPMPYRNSLVGFMEGKGIAFVAVRNKLFTIDLKSGLMRKVFEGCSIIFCAVPYITFCTPALGASSRDDGPRLSTSSA</sequence>
<dbReference type="InterPro" id="IPR011044">
    <property type="entry name" value="Quino_amine_DH_bsu"/>
</dbReference>
<dbReference type="SUPFAM" id="SSF81383">
    <property type="entry name" value="F-box domain"/>
    <property type="match status" value="1"/>
</dbReference>
<dbReference type="EMBL" id="OZ075111">
    <property type="protein sequence ID" value="CAL4888726.1"/>
    <property type="molecule type" value="Genomic_DNA"/>
</dbReference>
<feature type="domain" description="F-box" evidence="1">
    <location>
        <begin position="9"/>
        <end position="52"/>
    </location>
</feature>
<protein>
    <recommendedName>
        <fullName evidence="1">F-box domain-containing protein</fullName>
    </recommendedName>
</protein>
<evidence type="ECO:0000313" key="3">
    <source>
        <dbReference type="Proteomes" id="UP001497457"/>
    </source>
</evidence>
<dbReference type="Pfam" id="PF23635">
    <property type="entry name" value="Beta-prop_AT5G49610-like"/>
    <property type="match status" value="1"/>
</dbReference>
<organism evidence="2 3">
    <name type="scientific">Urochloa decumbens</name>
    <dbReference type="NCBI Taxonomy" id="240449"/>
    <lineage>
        <taxon>Eukaryota</taxon>
        <taxon>Viridiplantae</taxon>
        <taxon>Streptophyta</taxon>
        <taxon>Embryophyta</taxon>
        <taxon>Tracheophyta</taxon>
        <taxon>Spermatophyta</taxon>
        <taxon>Magnoliopsida</taxon>
        <taxon>Liliopsida</taxon>
        <taxon>Poales</taxon>
        <taxon>Poaceae</taxon>
        <taxon>PACMAD clade</taxon>
        <taxon>Panicoideae</taxon>
        <taxon>Panicodae</taxon>
        <taxon>Paniceae</taxon>
        <taxon>Melinidinae</taxon>
        <taxon>Urochloa</taxon>
    </lineage>
</organism>
<keyword evidence="3" id="KW-1185">Reference proteome</keyword>